<comment type="caution">
    <text evidence="1">The sequence shown here is derived from an EMBL/GenBank/DDBJ whole genome shotgun (WGS) entry which is preliminary data.</text>
</comment>
<reference evidence="1 2" key="1">
    <citation type="submission" date="2016-03" db="EMBL/GenBank/DDBJ databases">
        <title>Comparative genomics of the ectomycorrhizal sister species Rhizopogon vinicolor and Rhizopogon vesiculosus (Basidiomycota: Boletales) reveals a divergence of the mating type B locus.</title>
        <authorList>
            <person name="Mujic A.B."/>
            <person name="Kuo A."/>
            <person name="Tritt A."/>
            <person name="Lipzen A."/>
            <person name="Chen C."/>
            <person name="Johnson J."/>
            <person name="Sharma A."/>
            <person name="Barry K."/>
            <person name="Grigoriev I.V."/>
            <person name="Spatafora J.W."/>
        </authorList>
    </citation>
    <scope>NUCLEOTIDE SEQUENCE [LARGE SCALE GENOMIC DNA]</scope>
    <source>
        <strain evidence="1 2">AM-OR11-056</strain>
    </source>
</reference>
<dbReference type="Proteomes" id="UP000183567">
    <property type="component" value="Unassembled WGS sequence"/>
</dbReference>
<organism evidence="1 2">
    <name type="scientific">Rhizopogon vesiculosus</name>
    <dbReference type="NCBI Taxonomy" id="180088"/>
    <lineage>
        <taxon>Eukaryota</taxon>
        <taxon>Fungi</taxon>
        <taxon>Dikarya</taxon>
        <taxon>Basidiomycota</taxon>
        <taxon>Agaricomycotina</taxon>
        <taxon>Agaricomycetes</taxon>
        <taxon>Agaricomycetidae</taxon>
        <taxon>Boletales</taxon>
        <taxon>Suillineae</taxon>
        <taxon>Rhizopogonaceae</taxon>
        <taxon>Rhizopogon</taxon>
    </lineage>
</organism>
<proteinExistence type="predicted"/>
<keyword evidence="2" id="KW-1185">Reference proteome</keyword>
<name>A0A1J8QXK0_9AGAM</name>
<accession>A0A1J8QXK0</accession>
<dbReference type="EMBL" id="LVVM01002594">
    <property type="protein sequence ID" value="OJA16380.1"/>
    <property type="molecule type" value="Genomic_DNA"/>
</dbReference>
<sequence length="17" mass="1858">MRTVAPLRTVPALASKF</sequence>
<evidence type="ECO:0000313" key="1">
    <source>
        <dbReference type="EMBL" id="OJA16380.1"/>
    </source>
</evidence>
<evidence type="ECO:0000313" key="2">
    <source>
        <dbReference type="Proteomes" id="UP000183567"/>
    </source>
</evidence>
<dbReference type="AlphaFoldDB" id="A0A1J8QXK0"/>
<protein>
    <submittedName>
        <fullName evidence="1">Uncharacterized protein</fullName>
    </submittedName>
</protein>
<gene>
    <name evidence="1" type="ORF">AZE42_14040</name>
</gene>